<keyword evidence="3" id="KW-1185">Reference proteome</keyword>
<evidence type="ECO:0000313" key="2">
    <source>
        <dbReference type="EMBL" id="CAH1451970.1"/>
    </source>
</evidence>
<evidence type="ECO:0000256" key="1">
    <source>
        <dbReference type="SAM" id="Phobius"/>
    </source>
</evidence>
<dbReference type="Proteomes" id="UP001157418">
    <property type="component" value="Unassembled WGS sequence"/>
</dbReference>
<keyword evidence="1" id="KW-0472">Membrane</keyword>
<keyword evidence="1" id="KW-0812">Transmembrane</keyword>
<comment type="caution">
    <text evidence="2">The sequence shown here is derived from an EMBL/GenBank/DDBJ whole genome shotgun (WGS) entry which is preliminary data.</text>
</comment>
<gene>
    <name evidence="2" type="ORF">LVIROSA_LOCUS37297</name>
</gene>
<feature type="transmembrane region" description="Helical" evidence="1">
    <location>
        <begin position="30"/>
        <end position="54"/>
    </location>
</feature>
<evidence type="ECO:0000313" key="3">
    <source>
        <dbReference type="Proteomes" id="UP001157418"/>
    </source>
</evidence>
<keyword evidence="1" id="KW-1133">Transmembrane helix</keyword>
<dbReference type="EMBL" id="CAKMRJ010005745">
    <property type="protein sequence ID" value="CAH1451970.1"/>
    <property type="molecule type" value="Genomic_DNA"/>
</dbReference>
<accession>A0AAU9PNN0</accession>
<organism evidence="2 3">
    <name type="scientific">Lactuca virosa</name>
    <dbReference type="NCBI Taxonomy" id="75947"/>
    <lineage>
        <taxon>Eukaryota</taxon>
        <taxon>Viridiplantae</taxon>
        <taxon>Streptophyta</taxon>
        <taxon>Embryophyta</taxon>
        <taxon>Tracheophyta</taxon>
        <taxon>Spermatophyta</taxon>
        <taxon>Magnoliopsida</taxon>
        <taxon>eudicotyledons</taxon>
        <taxon>Gunneridae</taxon>
        <taxon>Pentapetalae</taxon>
        <taxon>asterids</taxon>
        <taxon>campanulids</taxon>
        <taxon>Asterales</taxon>
        <taxon>Asteraceae</taxon>
        <taxon>Cichorioideae</taxon>
        <taxon>Cichorieae</taxon>
        <taxon>Lactucinae</taxon>
        <taxon>Lactuca</taxon>
    </lineage>
</organism>
<feature type="transmembrane region" description="Helical" evidence="1">
    <location>
        <begin position="75"/>
        <end position="92"/>
    </location>
</feature>
<sequence>MQSSCWMNLYVLSVDLKEHKIFLMKNYLTVLLHLMINSFSYFTHGITSSVLFSLPEDKSDQIITYSIRLFAFQPPRIKLIYVILFATVLTYLPPSSSFVDFQDSIETKRCLASTSFFATNVGRFILVGKIGTYISFLCDNRKHEAIKDMLG</sequence>
<name>A0AAU9PNN0_9ASTR</name>
<protein>
    <submittedName>
        <fullName evidence="2">Uncharacterized protein</fullName>
    </submittedName>
</protein>
<proteinExistence type="predicted"/>
<dbReference type="AlphaFoldDB" id="A0AAU9PNN0"/>
<reference evidence="2 3" key="1">
    <citation type="submission" date="2022-01" db="EMBL/GenBank/DDBJ databases">
        <authorList>
            <person name="Xiong W."/>
            <person name="Schranz E."/>
        </authorList>
    </citation>
    <scope>NUCLEOTIDE SEQUENCE [LARGE SCALE GENOMIC DNA]</scope>
</reference>